<evidence type="ECO:0000256" key="1">
    <source>
        <dbReference type="ARBA" id="ARBA00009625"/>
    </source>
</evidence>
<dbReference type="PANTHER" id="PTHR23408:SF3">
    <property type="entry name" value="METHYLMALONIC ACIDURIA TYPE A PROTEIN, MITOCHONDRIAL"/>
    <property type="match status" value="1"/>
</dbReference>
<sequence length="354" mass="39052">MSKKKQHKSALTENDGVPQPKMVNANAMVRKKEISVEKYVSEIQKGSRVFLSKAITLIESTNPKHKEKANAILKTCLQTPNKSIRIGITGVPGAGKSTFIEAFGTYLTSLGKKVAVLAVDPSSSVTKGSILGDKTRMEELVRNENAFIRPSPSGNSLGGVARKTRESMMLCEAAGYDTILVETVGVGQSETAVHSMVDFFLLLKLAGAGDQLQGIKRGIIEMADTIVINKADGDNIKRAKLARTEFKRALQLYPHKDNGWLPKVTTCSALKNDNIDGVWDIINEYIELSTNNNSFKDRRAEQNKFWLVQTIEEQLKENFYSHPEVAKQLIILTKEVEKGTISPFDAAEQLLSLK</sequence>
<accession>A0ABW3HYL0</accession>
<keyword evidence="3" id="KW-0378">Hydrolase</keyword>
<name>A0ABW3HYL0_9FLAO</name>
<reference evidence="4" key="1">
    <citation type="journal article" date="2019" name="Int. J. Syst. Evol. Microbiol.">
        <title>The Global Catalogue of Microorganisms (GCM) 10K type strain sequencing project: providing services to taxonomists for standard genome sequencing and annotation.</title>
        <authorList>
            <consortium name="The Broad Institute Genomics Platform"/>
            <consortium name="The Broad Institute Genome Sequencing Center for Infectious Disease"/>
            <person name="Wu L."/>
            <person name="Ma J."/>
        </authorList>
    </citation>
    <scope>NUCLEOTIDE SEQUENCE [LARGE SCALE GENOMIC DNA]</scope>
    <source>
        <strain evidence="4">CCUG 62114</strain>
    </source>
</reference>
<comment type="caution">
    <text evidence="3">The sequence shown here is derived from an EMBL/GenBank/DDBJ whole genome shotgun (WGS) entry which is preliminary data.</text>
</comment>
<dbReference type="Gene3D" id="1.20.5.170">
    <property type="match status" value="1"/>
</dbReference>
<organism evidence="3 4">
    <name type="scientific">Pseudofulvibacter geojedonensis</name>
    <dbReference type="NCBI Taxonomy" id="1123758"/>
    <lineage>
        <taxon>Bacteria</taxon>
        <taxon>Pseudomonadati</taxon>
        <taxon>Bacteroidota</taxon>
        <taxon>Flavobacteriia</taxon>
        <taxon>Flavobacteriales</taxon>
        <taxon>Flavobacteriaceae</taxon>
        <taxon>Pseudofulvibacter</taxon>
    </lineage>
</organism>
<dbReference type="NCBIfam" id="TIGR00750">
    <property type="entry name" value="lao"/>
    <property type="match status" value="1"/>
</dbReference>
<dbReference type="Pfam" id="PF03308">
    <property type="entry name" value="MeaB"/>
    <property type="match status" value="1"/>
</dbReference>
<proteinExistence type="inferred from homology"/>
<protein>
    <submittedName>
        <fullName evidence="3">Methylmalonyl Co-A mutase-associated GTPase MeaB</fullName>
        <ecNumber evidence="3">3.6.5.-</ecNumber>
    </submittedName>
</protein>
<dbReference type="Gene3D" id="1.10.287.130">
    <property type="match status" value="1"/>
</dbReference>
<keyword evidence="4" id="KW-1185">Reference proteome</keyword>
<dbReference type="GO" id="GO:0016787">
    <property type="term" value="F:hydrolase activity"/>
    <property type="evidence" value="ECO:0007669"/>
    <property type="project" value="UniProtKB-KW"/>
</dbReference>
<evidence type="ECO:0000313" key="3">
    <source>
        <dbReference type="EMBL" id="MFD0962650.1"/>
    </source>
</evidence>
<dbReference type="EC" id="3.6.5.-" evidence="3"/>
<dbReference type="NCBIfam" id="NF006958">
    <property type="entry name" value="PRK09435.1"/>
    <property type="match status" value="1"/>
</dbReference>
<evidence type="ECO:0000256" key="2">
    <source>
        <dbReference type="SAM" id="MobiDB-lite"/>
    </source>
</evidence>
<dbReference type="Proteomes" id="UP001596997">
    <property type="component" value="Unassembled WGS sequence"/>
</dbReference>
<dbReference type="Gene3D" id="3.40.50.300">
    <property type="entry name" value="P-loop containing nucleotide triphosphate hydrolases"/>
    <property type="match status" value="1"/>
</dbReference>
<evidence type="ECO:0000313" key="4">
    <source>
        <dbReference type="Proteomes" id="UP001596997"/>
    </source>
</evidence>
<dbReference type="RefSeq" id="WP_377712536.1">
    <property type="nucleotide sequence ID" value="NZ_JBHTJM010000002.1"/>
</dbReference>
<feature type="region of interest" description="Disordered" evidence="2">
    <location>
        <begin position="1"/>
        <end position="21"/>
    </location>
</feature>
<dbReference type="SUPFAM" id="SSF52540">
    <property type="entry name" value="P-loop containing nucleoside triphosphate hydrolases"/>
    <property type="match status" value="1"/>
</dbReference>
<dbReference type="EMBL" id="JBHTJM010000002">
    <property type="protein sequence ID" value="MFD0962650.1"/>
    <property type="molecule type" value="Genomic_DNA"/>
</dbReference>
<gene>
    <name evidence="3" type="primary">meaB</name>
    <name evidence="3" type="ORF">ACFQ1O_01375</name>
</gene>
<comment type="similarity">
    <text evidence="1">Belongs to the SIMIBI class G3E GTPase family. ArgK/MeaB subfamily.</text>
</comment>
<dbReference type="InterPro" id="IPR005129">
    <property type="entry name" value="GTPase_ArgK"/>
</dbReference>
<dbReference type="InterPro" id="IPR027417">
    <property type="entry name" value="P-loop_NTPase"/>
</dbReference>
<dbReference type="PANTHER" id="PTHR23408">
    <property type="entry name" value="METHYLMALONYL-COA MUTASE"/>
    <property type="match status" value="1"/>
</dbReference>
<dbReference type="CDD" id="cd03114">
    <property type="entry name" value="MMAA-like"/>
    <property type="match status" value="1"/>
</dbReference>